<keyword evidence="1" id="KW-0812">Transmembrane</keyword>
<dbReference type="OrthoDB" id="3903561at2759"/>
<keyword evidence="1" id="KW-1133">Transmembrane helix</keyword>
<keyword evidence="1" id="KW-0472">Membrane</keyword>
<name>A0A6A5KKB2_9PLEO</name>
<reference evidence="2" key="1">
    <citation type="submission" date="2020-01" db="EMBL/GenBank/DDBJ databases">
        <authorList>
            <consortium name="DOE Joint Genome Institute"/>
            <person name="Haridas S."/>
            <person name="Albert R."/>
            <person name="Binder M."/>
            <person name="Bloem J."/>
            <person name="Labutti K."/>
            <person name="Salamov A."/>
            <person name="Andreopoulos B."/>
            <person name="Baker S.E."/>
            <person name="Barry K."/>
            <person name="Bills G."/>
            <person name="Bluhm B.H."/>
            <person name="Cannon C."/>
            <person name="Castanera R."/>
            <person name="Culley D.E."/>
            <person name="Daum C."/>
            <person name="Ezra D."/>
            <person name="Gonzalez J.B."/>
            <person name="Henrissat B."/>
            <person name="Kuo A."/>
            <person name="Liang C."/>
            <person name="Lipzen A."/>
            <person name="Lutzoni F."/>
            <person name="Magnuson J."/>
            <person name="Mondo S."/>
            <person name="Nolan M."/>
            <person name="Ohm R."/>
            <person name="Pangilinan J."/>
            <person name="Park H.-J."/>
            <person name="Ramirez L."/>
            <person name="Alfaro M."/>
            <person name="Sun H."/>
            <person name="Tritt A."/>
            <person name="Yoshinaga Y."/>
            <person name="Zwiers L.-H."/>
            <person name="Turgeon B.G."/>
            <person name="Goodwin S.B."/>
            <person name="Spatafora J.W."/>
            <person name="Crous P.W."/>
            <person name="Grigoriev I.V."/>
        </authorList>
    </citation>
    <scope>NUCLEOTIDE SEQUENCE</scope>
    <source>
        <strain evidence="2">P77</strain>
    </source>
</reference>
<organism evidence="2 3">
    <name type="scientific">Decorospora gaudefroyi</name>
    <dbReference type="NCBI Taxonomy" id="184978"/>
    <lineage>
        <taxon>Eukaryota</taxon>
        <taxon>Fungi</taxon>
        <taxon>Dikarya</taxon>
        <taxon>Ascomycota</taxon>
        <taxon>Pezizomycotina</taxon>
        <taxon>Dothideomycetes</taxon>
        <taxon>Pleosporomycetidae</taxon>
        <taxon>Pleosporales</taxon>
        <taxon>Pleosporineae</taxon>
        <taxon>Pleosporaceae</taxon>
        <taxon>Decorospora</taxon>
    </lineage>
</organism>
<protein>
    <submittedName>
        <fullName evidence="2">Uncharacterized protein</fullName>
    </submittedName>
</protein>
<dbReference type="Proteomes" id="UP000800040">
    <property type="component" value="Unassembled WGS sequence"/>
</dbReference>
<proteinExistence type="predicted"/>
<sequence>MFEPFEPEACMPDGSFSIDPSKYKYWSSSGFFEITLGSGNFTFTQAKVIDIAWDILIGRGGQALVALISWRVFAKYVTTSMQVTPVTFATYRSIFLSQESSLIAVTRMTRDFIFRHDLHSKIAAGFMITTMAFTLAFPTFASAMTGYNGNVMAFVNTTDNNYAPFSSFSFAMFVIHDGSRIGKEDQYIITTESISSEPVLDREDWPTLSCDYYGDGGPENCYMLTNVIEYVRQYGFHGVTMENSTFAAHLLGPPVLNISAFHLPREVLMLISRGRLLENKDKSLMRWAYGNETYTSTDLMERGKCQAMLDYQWGFSFVQLCIMLIILLLWTMGLTIMWIRSHYVMNRRSSEEVAGINKAVFELADAMRSQLDLYAKEKGDDLSLFPESELRRRITKDLRGGSIAYDTPLLLDGEDGKANFKAFVMRQKQILVAFIVCIALSGTSIVWLSPIVVILFPLPLEWAITIYMGTTRKSRIMLFFWSFVILSVIPQIIILCTVGLPSRWA</sequence>
<feature type="transmembrane region" description="Helical" evidence="1">
    <location>
        <begin position="313"/>
        <end position="339"/>
    </location>
</feature>
<feature type="transmembrane region" description="Helical" evidence="1">
    <location>
        <begin position="476"/>
        <end position="500"/>
    </location>
</feature>
<accession>A0A6A5KKB2</accession>
<evidence type="ECO:0000256" key="1">
    <source>
        <dbReference type="SAM" id="Phobius"/>
    </source>
</evidence>
<keyword evidence="3" id="KW-1185">Reference proteome</keyword>
<feature type="transmembrane region" description="Helical" evidence="1">
    <location>
        <begin position="430"/>
        <end position="456"/>
    </location>
</feature>
<dbReference type="AlphaFoldDB" id="A0A6A5KKB2"/>
<evidence type="ECO:0000313" key="2">
    <source>
        <dbReference type="EMBL" id="KAF1834814.1"/>
    </source>
</evidence>
<gene>
    <name evidence="2" type="ORF">BDW02DRAFT_597817</name>
</gene>
<evidence type="ECO:0000313" key="3">
    <source>
        <dbReference type="Proteomes" id="UP000800040"/>
    </source>
</evidence>
<dbReference type="EMBL" id="ML975296">
    <property type="protein sequence ID" value="KAF1834814.1"/>
    <property type="molecule type" value="Genomic_DNA"/>
</dbReference>